<proteinExistence type="predicted"/>
<dbReference type="EMBL" id="UFQT01000091">
    <property type="protein sequence ID" value="SSX19546.1"/>
    <property type="molecule type" value="Genomic_DNA"/>
</dbReference>
<sequence>MKFINSTRIPVRTPLMGKCVSKGTLTNHGNLRLNNHEDVLCHESEWDAISYIYNDNNNLSGAENDSEVGKNLNF</sequence>
<organism evidence="1">
    <name type="scientific">Culicoides sonorensis</name>
    <name type="common">Biting midge</name>
    <dbReference type="NCBI Taxonomy" id="179676"/>
    <lineage>
        <taxon>Eukaryota</taxon>
        <taxon>Metazoa</taxon>
        <taxon>Ecdysozoa</taxon>
        <taxon>Arthropoda</taxon>
        <taxon>Hexapoda</taxon>
        <taxon>Insecta</taxon>
        <taxon>Pterygota</taxon>
        <taxon>Neoptera</taxon>
        <taxon>Endopterygota</taxon>
        <taxon>Diptera</taxon>
        <taxon>Nematocera</taxon>
        <taxon>Chironomoidea</taxon>
        <taxon>Ceratopogonidae</taxon>
        <taxon>Ceratopogoninae</taxon>
        <taxon>Culicoides</taxon>
        <taxon>Monoculicoides</taxon>
    </lineage>
</organism>
<accession>A0A336LNI2</accession>
<protein>
    <submittedName>
        <fullName evidence="1">CSON015059 protein</fullName>
    </submittedName>
</protein>
<name>A0A336LNI2_CULSO</name>
<evidence type="ECO:0000313" key="1">
    <source>
        <dbReference type="EMBL" id="SSX19546.1"/>
    </source>
</evidence>
<dbReference type="AlphaFoldDB" id="A0A336LNI2"/>
<gene>
    <name evidence="1" type="primary">CSON015059</name>
</gene>
<dbReference type="VEuPathDB" id="VectorBase:CSON015059"/>
<reference evidence="1" key="1">
    <citation type="submission" date="2018-07" db="EMBL/GenBank/DDBJ databases">
        <authorList>
            <person name="Quirk P.G."/>
            <person name="Krulwich T.A."/>
        </authorList>
    </citation>
    <scope>NUCLEOTIDE SEQUENCE</scope>
</reference>